<dbReference type="InterPro" id="IPR051958">
    <property type="entry name" value="Alba-like_NAB"/>
</dbReference>
<dbReference type="InterPro" id="IPR002775">
    <property type="entry name" value="DNA/RNA-bd_Alba-like"/>
</dbReference>
<dbReference type="OrthoDB" id="424402at2759"/>
<dbReference type="Proteomes" id="UP000693981">
    <property type="component" value="Unassembled WGS sequence"/>
</dbReference>
<feature type="region of interest" description="Disordered" evidence="2">
    <location>
        <begin position="117"/>
        <end position="240"/>
    </location>
</feature>
<gene>
    <name evidence="4" type="primary">RPP25_2</name>
    <name evidence="4" type="ORF">PHYBOEH_009123</name>
</gene>
<feature type="compositionally biased region" description="Low complexity" evidence="2">
    <location>
        <begin position="167"/>
        <end position="178"/>
    </location>
</feature>
<name>A0A8T1X181_9STRA</name>
<dbReference type="EMBL" id="JAGDFL010000056">
    <property type="protein sequence ID" value="KAG7399321.1"/>
    <property type="molecule type" value="Genomic_DNA"/>
</dbReference>
<keyword evidence="5" id="KW-1185">Reference proteome</keyword>
<evidence type="ECO:0000256" key="1">
    <source>
        <dbReference type="ARBA" id="ARBA00008018"/>
    </source>
</evidence>
<dbReference type="PANTHER" id="PTHR13516:SF4">
    <property type="entry name" value="FI09323P"/>
    <property type="match status" value="1"/>
</dbReference>
<feature type="compositionally biased region" description="Polar residues" evidence="2">
    <location>
        <begin position="130"/>
        <end position="143"/>
    </location>
</feature>
<sequence>MDKYRRVEKPRREEQPTTVEPNEIRITQQGKVRSYISYANGLFLEKSERRVVLKAMGNAISKAVTVSEILKHRVQNLHQVTRLSSIETVDVYEPLEEGLDRIETKRHIPGISIELSLDQLDRDDPGYQSPIPTDQVTATSSSFHEGREFRKARGHGKRGGKKATDSVAATEATVPAAEGDSAQDNEAESGQQTPGEDDASTPTTRGKRGKGRGRGRTSSNGKNKKTREKNAAAEAEDDGGVDAEAVAEAVKQTTIHVRMSRMVEAAERGILVVDVGAVEDAVVELVEKPMDVKRQQHLLRLLLLINEFASRMLYLKSVIWISVMLDRSGKTPFLSEMESIAECLATLEAEEEKQKQKT</sequence>
<comment type="caution">
    <text evidence="4">The sequence shown here is derived from an EMBL/GenBank/DDBJ whole genome shotgun (WGS) entry which is preliminary data.</text>
</comment>
<evidence type="ECO:0000313" key="4">
    <source>
        <dbReference type="EMBL" id="KAG7399321.1"/>
    </source>
</evidence>
<protein>
    <submittedName>
        <fullName evidence="4">Ribonuclease P protein subunit p25</fullName>
    </submittedName>
</protein>
<comment type="similarity">
    <text evidence="1">Belongs to the histone-like Alba family.</text>
</comment>
<dbReference type="PANTHER" id="PTHR13516">
    <property type="entry name" value="RIBONUCLEASE P SUBUNIT P25"/>
    <property type="match status" value="1"/>
</dbReference>
<accession>A0A8T1X181</accession>
<evidence type="ECO:0000313" key="5">
    <source>
        <dbReference type="Proteomes" id="UP000693981"/>
    </source>
</evidence>
<reference evidence="4" key="1">
    <citation type="submission" date="2021-02" db="EMBL/GenBank/DDBJ databases">
        <authorList>
            <person name="Palmer J.M."/>
        </authorList>
    </citation>
    <scope>NUCLEOTIDE SEQUENCE</scope>
    <source>
        <strain evidence="4">SCRP23</strain>
    </source>
</reference>
<evidence type="ECO:0000259" key="3">
    <source>
        <dbReference type="Pfam" id="PF01918"/>
    </source>
</evidence>
<dbReference type="GO" id="GO:0003723">
    <property type="term" value="F:RNA binding"/>
    <property type="evidence" value="ECO:0007669"/>
    <property type="project" value="TreeGrafter"/>
</dbReference>
<organism evidence="4 5">
    <name type="scientific">Phytophthora boehmeriae</name>
    <dbReference type="NCBI Taxonomy" id="109152"/>
    <lineage>
        <taxon>Eukaryota</taxon>
        <taxon>Sar</taxon>
        <taxon>Stramenopiles</taxon>
        <taxon>Oomycota</taxon>
        <taxon>Peronosporomycetes</taxon>
        <taxon>Peronosporales</taxon>
        <taxon>Peronosporaceae</taxon>
        <taxon>Phytophthora</taxon>
    </lineage>
</organism>
<proteinExistence type="inferred from homology"/>
<feature type="domain" description="DNA/RNA-binding protein Alba-like" evidence="3">
    <location>
        <begin position="22"/>
        <end position="85"/>
    </location>
</feature>
<dbReference type="AlphaFoldDB" id="A0A8T1X181"/>
<evidence type="ECO:0000256" key="2">
    <source>
        <dbReference type="SAM" id="MobiDB-lite"/>
    </source>
</evidence>
<feature type="compositionally biased region" description="Basic residues" evidence="2">
    <location>
        <begin position="205"/>
        <end position="215"/>
    </location>
</feature>
<dbReference type="Pfam" id="PF01918">
    <property type="entry name" value="Alba"/>
    <property type="match status" value="1"/>
</dbReference>
<feature type="compositionally biased region" description="Basic residues" evidence="2">
    <location>
        <begin position="152"/>
        <end position="161"/>
    </location>
</feature>